<protein>
    <submittedName>
        <fullName evidence="1">Uncharacterized protein</fullName>
    </submittedName>
</protein>
<comment type="caution">
    <text evidence="1">The sequence shown here is derived from an EMBL/GenBank/DDBJ whole genome shotgun (WGS) entry which is preliminary data.</text>
</comment>
<evidence type="ECO:0000313" key="2">
    <source>
        <dbReference type="Proteomes" id="UP001521222"/>
    </source>
</evidence>
<reference evidence="1 2" key="1">
    <citation type="submission" date="2024-02" db="EMBL/GenBank/DDBJ databases">
        <title>De novo assembly and annotation of 12 fungi associated with fruit tree decline syndrome in Ontario, Canada.</title>
        <authorList>
            <person name="Sulman M."/>
            <person name="Ellouze W."/>
            <person name="Ilyukhin E."/>
        </authorList>
    </citation>
    <scope>NUCLEOTIDE SEQUENCE [LARGE SCALE GENOMIC DNA]</scope>
    <source>
        <strain evidence="1 2">M97-236</strain>
    </source>
</reference>
<gene>
    <name evidence="1" type="ORF">SLS59_003614</name>
</gene>
<dbReference type="EMBL" id="JAKIXB020000009">
    <property type="protein sequence ID" value="KAL1605810.1"/>
    <property type="molecule type" value="Genomic_DNA"/>
</dbReference>
<dbReference type="Proteomes" id="UP001521222">
    <property type="component" value="Unassembled WGS sequence"/>
</dbReference>
<accession>A0ABR3RMZ9</accession>
<name>A0ABR3RMZ9_9PLEO</name>
<proteinExistence type="predicted"/>
<evidence type="ECO:0000313" key="1">
    <source>
        <dbReference type="EMBL" id="KAL1605810.1"/>
    </source>
</evidence>
<organism evidence="1 2">
    <name type="scientific">Nothophoma quercina</name>
    <dbReference type="NCBI Taxonomy" id="749835"/>
    <lineage>
        <taxon>Eukaryota</taxon>
        <taxon>Fungi</taxon>
        <taxon>Dikarya</taxon>
        <taxon>Ascomycota</taxon>
        <taxon>Pezizomycotina</taxon>
        <taxon>Dothideomycetes</taxon>
        <taxon>Pleosporomycetidae</taxon>
        <taxon>Pleosporales</taxon>
        <taxon>Pleosporineae</taxon>
        <taxon>Didymellaceae</taxon>
        <taxon>Nothophoma</taxon>
    </lineage>
</organism>
<keyword evidence="2" id="KW-1185">Reference proteome</keyword>
<sequence length="159" mass="18730">MAMWANKKPNGVYGASTMEAHLKGADKTEGAILTMKLRYLVGARTYHRNKWVTDTLKKQKERIEKILGELDSELTKHIPSWQKQDFSKRWNEYMDQHFLDAEKRWDADLQKWFAKLDKVFGRIDPKQKKPGPNDDLIKTIEAVRKAWKKESAISWAKPW</sequence>